<accession>A0A1J4JEM0</accession>
<keyword evidence="2" id="KW-1185">Reference proteome</keyword>
<dbReference type="RefSeq" id="XP_068348845.1">
    <property type="nucleotide sequence ID" value="XM_068495404.1"/>
</dbReference>
<dbReference type="Proteomes" id="UP000179807">
    <property type="component" value="Unassembled WGS sequence"/>
</dbReference>
<sequence>MAASGNRGFKGVLLSSIFGQCEVPFQCAPHPIHMYDGNVTFVEIIDGYGQFAESLSSQENIKYDHKVYAKDRVIKGHNIDKFLSNIICIVEHFRDVGTALYCCPVTKIYLEFGVIEESGAIHLLDGEMTTAPHTYASYLFQNVPGCEETFVDFFVNAVLYNPGHERCYSDFPDCQKPRFKCKLLYIIYYCAKEQFPNLDSQKLYYLIKKSMNKVNANREVNVCINCVHLYALEKRDYQCEKRKYPRDKTQPYNCVLYEREPLPPPPKKVSAPQFPKPRPSSVIRKLASGEPTHTDKSRIISRSLKMKTKPVFIQPEFQKHDSMALKATTNLYGYQPYSRVSWNRDEIIRRFHKKSYRNTERPYIEPKNCHITKFMQ</sequence>
<organism evidence="1 2">
    <name type="scientific">Tritrichomonas foetus</name>
    <dbReference type="NCBI Taxonomy" id="1144522"/>
    <lineage>
        <taxon>Eukaryota</taxon>
        <taxon>Metamonada</taxon>
        <taxon>Parabasalia</taxon>
        <taxon>Tritrichomonadida</taxon>
        <taxon>Tritrichomonadidae</taxon>
        <taxon>Tritrichomonas</taxon>
    </lineage>
</organism>
<gene>
    <name evidence="1" type="ORF">TRFO_10346</name>
</gene>
<dbReference type="AlphaFoldDB" id="A0A1J4JEM0"/>
<reference evidence="1" key="1">
    <citation type="submission" date="2016-10" db="EMBL/GenBank/DDBJ databases">
        <authorList>
            <person name="Benchimol M."/>
            <person name="Almeida L.G."/>
            <person name="Vasconcelos A.T."/>
            <person name="Perreira-Neves A."/>
            <person name="Rosa I.A."/>
            <person name="Tasca T."/>
            <person name="Bogo M.R."/>
            <person name="de Souza W."/>
        </authorList>
    </citation>
    <scope>NUCLEOTIDE SEQUENCE [LARGE SCALE GENOMIC DNA]</scope>
    <source>
        <strain evidence="1">K</strain>
    </source>
</reference>
<proteinExistence type="predicted"/>
<dbReference type="GeneID" id="94830108"/>
<name>A0A1J4JEM0_9EUKA</name>
<evidence type="ECO:0000313" key="2">
    <source>
        <dbReference type="Proteomes" id="UP000179807"/>
    </source>
</evidence>
<evidence type="ECO:0000313" key="1">
    <source>
        <dbReference type="EMBL" id="OHS95708.1"/>
    </source>
</evidence>
<protein>
    <submittedName>
        <fullName evidence="1">Uncharacterized protein</fullName>
    </submittedName>
</protein>
<dbReference type="VEuPathDB" id="TrichDB:TRFO_10346"/>
<comment type="caution">
    <text evidence="1">The sequence shown here is derived from an EMBL/GenBank/DDBJ whole genome shotgun (WGS) entry which is preliminary data.</text>
</comment>
<dbReference type="EMBL" id="MLAK01001226">
    <property type="protein sequence ID" value="OHS95708.1"/>
    <property type="molecule type" value="Genomic_DNA"/>
</dbReference>